<dbReference type="PANTHER" id="PTHR12510">
    <property type="entry name" value="TROPONIN C-AKIN-1 PROTEIN"/>
    <property type="match status" value="1"/>
</dbReference>
<keyword evidence="5" id="KW-1185">Reference proteome</keyword>
<dbReference type="GO" id="GO:0016829">
    <property type="term" value="F:lyase activity"/>
    <property type="evidence" value="ECO:0007669"/>
    <property type="project" value="UniProtKB-KW"/>
</dbReference>
<dbReference type="InterPro" id="IPR009288">
    <property type="entry name" value="AIG2-like_dom"/>
</dbReference>
<dbReference type="RefSeq" id="WP_066179994.1">
    <property type="nucleotide sequence ID" value="NZ_LDIR01000007.1"/>
</dbReference>
<evidence type="ECO:0000313" key="5">
    <source>
        <dbReference type="Proteomes" id="UP000093159"/>
    </source>
</evidence>
<dbReference type="InterPro" id="IPR036568">
    <property type="entry name" value="GGCT-like_sf"/>
</dbReference>
<evidence type="ECO:0000313" key="4">
    <source>
        <dbReference type="EMBL" id="OCL89604.1"/>
    </source>
</evidence>
<dbReference type="Proteomes" id="UP000093159">
    <property type="component" value="Unassembled WGS sequence"/>
</dbReference>
<proteinExistence type="inferred from homology"/>
<accession>A0ABX2YGN0</accession>
<dbReference type="SUPFAM" id="SSF110857">
    <property type="entry name" value="Gamma-glutamyl cyclotransferase-like"/>
    <property type="match status" value="1"/>
</dbReference>
<organism evidence="4 5">
    <name type="scientific">Arcobacter porcinus</name>
    <dbReference type="NCBI Taxonomy" id="1935204"/>
    <lineage>
        <taxon>Bacteria</taxon>
        <taxon>Pseudomonadati</taxon>
        <taxon>Campylobacterota</taxon>
        <taxon>Epsilonproteobacteria</taxon>
        <taxon>Campylobacterales</taxon>
        <taxon>Arcobacteraceae</taxon>
        <taxon>Arcobacter</taxon>
    </lineage>
</organism>
<sequence length="199" mass="23767">MIIDQLESKIKTLPYDKIVPFSYIDIKGVTVDTRRQYLHRLHNRGLISIVDRGYFKRIKHFNEYLFVYGSLKKGFDNHRLLSKSTKRIGKAQTIKKFGMFEDSFGNYPYLIPQPISKIEGELYQINRKEILDEIDEFEGAPDFYQRERIKVKTHKGEKVAFVYIRKDADIPKEQEPLKIWENNSEYKIQKFNHFLARLN</sequence>
<dbReference type="Gene3D" id="3.10.490.10">
    <property type="entry name" value="Gamma-glutamyl cyclotransferase-like"/>
    <property type="match status" value="1"/>
</dbReference>
<name>A0ABX2YGN0_9BACT</name>
<dbReference type="InterPro" id="IPR039126">
    <property type="entry name" value="GGACT"/>
</dbReference>
<gene>
    <name evidence="4" type="primary">btrG</name>
    <name evidence="4" type="ORF">AAX28_02016</name>
</gene>
<dbReference type="PANTHER" id="PTHR12510:SF4">
    <property type="entry name" value="GAMMA-GLUTAMYLAMINECYCLOTRANSFERASE"/>
    <property type="match status" value="1"/>
</dbReference>
<dbReference type="Pfam" id="PF06094">
    <property type="entry name" value="GGACT"/>
    <property type="match status" value="1"/>
</dbReference>
<dbReference type="EMBL" id="LDIR01000007">
    <property type="protein sequence ID" value="OCL89604.1"/>
    <property type="molecule type" value="Genomic_DNA"/>
</dbReference>
<comment type="caution">
    <text evidence="4">The sequence shown here is derived from an EMBL/GenBank/DDBJ whole genome shotgun (WGS) entry which is preliminary data.</text>
</comment>
<dbReference type="CDD" id="cd06661">
    <property type="entry name" value="GGCT_like"/>
    <property type="match status" value="1"/>
</dbReference>
<keyword evidence="4" id="KW-0456">Lyase</keyword>
<protein>
    <recommendedName>
        <fullName evidence="2">Gamma-glutamylcyclotransferase family protein</fullName>
    </recommendedName>
</protein>
<evidence type="ECO:0000256" key="2">
    <source>
        <dbReference type="RuleBase" id="RU367036"/>
    </source>
</evidence>
<feature type="domain" description="Gamma-glutamylcyclotransferase AIG2-like" evidence="3">
    <location>
        <begin position="65"/>
        <end position="173"/>
    </location>
</feature>
<reference evidence="4 5" key="1">
    <citation type="submission" date="2015-05" db="EMBL/GenBank/DDBJ databases">
        <authorList>
            <person name="Rovetto F."/>
            <person name="Cocolin L."/>
            <person name="Illeghems K."/>
            <person name="Van Nieuwerburgh F."/>
            <person name="Houf K."/>
        </authorList>
    </citation>
    <scope>NUCLEOTIDE SEQUENCE [LARGE SCALE GENOMIC DNA]</scope>
    <source>
        <strain evidence="4 5">117434</strain>
    </source>
</reference>
<dbReference type="InterPro" id="IPR013024">
    <property type="entry name" value="GGCT-like"/>
</dbReference>
<evidence type="ECO:0000259" key="3">
    <source>
        <dbReference type="Pfam" id="PF06094"/>
    </source>
</evidence>
<comment type="similarity">
    <text evidence="1 2">Belongs to the gamma-glutamylcyclotransferase family.</text>
</comment>
<evidence type="ECO:0000256" key="1">
    <source>
        <dbReference type="ARBA" id="ARBA00008861"/>
    </source>
</evidence>